<dbReference type="InterPro" id="IPR016024">
    <property type="entry name" value="ARM-type_fold"/>
</dbReference>
<keyword evidence="2" id="KW-1185">Reference proteome</keyword>
<gene>
    <name evidence="1" type="ORF">TVAG_359870</name>
</gene>
<dbReference type="SUPFAM" id="SSF48371">
    <property type="entry name" value="ARM repeat"/>
    <property type="match status" value="1"/>
</dbReference>
<dbReference type="KEGG" id="tva:4774387"/>
<evidence type="ECO:0000313" key="1">
    <source>
        <dbReference type="EMBL" id="EAY16378.1"/>
    </source>
</evidence>
<reference evidence="1" key="1">
    <citation type="submission" date="2006-10" db="EMBL/GenBank/DDBJ databases">
        <authorList>
            <person name="Amadeo P."/>
            <person name="Zhao Q."/>
            <person name="Wortman J."/>
            <person name="Fraser-Liggett C."/>
            <person name="Carlton J."/>
        </authorList>
    </citation>
    <scope>NUCLEOTIDE SEQUENCE</scope>
    <source>
        <strain evidence="1">G3</strain>
    </source>
</reference>
<dbReference type="VEuPathDB" id="TrichDB:TVAG_359870"/>
<dbReference type="EMBL" id="DS113243">
    <property type="protein sequence ID" value="EAY16378.1"/>
    <property type="molecule type" value="Genomic_DNA"/>
</dbReference>
<dbReference type="Proteomes" id="UP000001542">
    <property type="component" value="Unassembled WGS sequence"/>
</dbReference>
<sequence length="464" mass="53828">MDSDFEIKDFHKVNKKHINTDYPASISHNEDYANYCIQHFLEKPNEGDFYLPKLLEEISNYPNLQQNIADILNTQSVNLSLVELAKSQQLFALDEDTFYNLIRILQFGNRYVPKETKKSFRINFEQIFTATLQNIENMTFENCLLISEILKICIKFSKPLPVDIIENNIFNFIESFEDTESNQKLRYILLNSVAELAFRSNEPIFPGKFPVIIDFVIETITKDLLSCYSSCITIHAFIFNSAELVLNYIHNELGFSFINTFLGEFDLYHYNVLQILLSPANNPDYQRFLTAISKCIDWSLVSELTKLEDNLDLFLDFIHIYVANDIEIIPKLFNYKIIDTLLQIVSDEDAKYNIREKCLFTLTFCLENYSFDNIIHVLQNGLAFAINDIGIGTQESVIISLVSAFTAIFQQTLAHDLITIYSVNKLLEDNSVFNVIDEIIELRSEKEEVQVLSDLYVEFRAKCE</sequence>
<evidence type="ECO:0000313" key="2">
    <source>
        <dbReference type="Proteomes" id="UP000001542"/>
    </source>
</evidence>
<dbReference type="RefSeq" id="XP_001328601.1">
    <property type="nucleotide sequence ID" value="XM_001328566.1"/>
</dbReference>
<dbReference type="AlphaFoldDB" id="A2DTA6"/>
<name>A2DTA6_TRIV3</name>
<dbReference type="SMR" id="A2DTA6"/>
<dbReference type="VEuPathDB" id="TrichDB:TVAGG3_0968100"/>
<reference evidence="1" key="2">
    <citation type="journal article" date="2007" name="Science">
        <title>Draft genome sequence of the sexually transmitted pathogen Trichomonas vaginalis.</title>
        <authorList>
            <person name="Carlton J.M."/>
            <person name="Hirt R.P."/>
            <person name="Silva J.C."/>
            <person name="Delcher A.L."/>
            <person name="Schatz M."/>
            <person name="Zhao Q."/>
            <person name="Wortman J.R."/>
            <person name="Bidwell S.L."/>
            <person name="Alsmark U.C.M."/>
            <person name="Besteiro S."/>
            <person name="Sicheritz-Ponten T."/>
            <person name="Noel C.J."/>
            <person name="Dacks J.B."/>
            <person name="Foster P.G."/>
            <person name="Simillion C."/>
            <person name="Van de Peer Y."/>
            <person name="Miranda-Saavedra D."/>
            <person name="Barton G.J."/>
            <person name="Westrop G.D."/>
            <person name="Mueller S."/>
            <person name="Dessi D."/>
            <person name="Fiori P.L."/>
            <person name="Ren Q."/>
            <person name="Paulsen I."/>
            <person name="Zhang H."/>
            <person name="Bastida-Corcuera F.D."/>
            <person name="Simoes-Barbosa A."/>
            <person name="Brown M.T."/>
            <person name="Hayes R.D."/>
            <person name="Mukherjee M."/>
            <person name="Okumura C.Y."/>
            <person name="Schneider R."/>
            <person name="Smith A.J."/>
            <person name="Vanacova S."/>
            <person name="Villalvazo M."/>
            <person name="Haas B.J."/>
            <person name="Pertea M."/>
            <person name="Feldblyum T.V."/>
            <person name="Utterback T.R."/>
            <person name="Shu C.L."/>
            <person name="Osoegawa K."/>
            <person name="de Jong P.J."/>
            <person name="Hrdy I."/>
            <person name="Horvathova L."/>
            <person name="Zubacova Z."/>
            <person name="Dolezal P."/>
            <person name="Malik S.B."/>
            <person name="Logsdon J.M. Jr."/>
            <person name="Henze K."/>
            <person name="Gupta A."/>
            <person name="Wang C.C."/>
            <person name="Dunne R.L."/>
            <person name="Upcroft J.A."/>
            <person name="Upcroft P."/>
            <person name="White O."/>
            <person name="Salzberg S.L."/>
            <person name="Tang P."/>
            <person name="Chiu C.-H."/>
            <person name="Lee Y.-S."/>
            <person name="Embley T.M."/>
            <person name="Coombs G.H."/>
            <person name="Mottram J.C."/>
            <person name="Tachezy J."/>
            <person name="Fraser-Liggett C.M."/>
            <person name="Johnson P.J."/>
        </authorList>
    </citation>
    <scope>NUCLEOTIDE SEQUENCE [LARGE SCALE GENOMIC DNA]</scope>
    <source>
        <strain evidence="1">G3</strain>
    </source>
</reference>
<protein>
    <submittedName>
        <fullName evidence="1">Uncharacterized protein</fullName>
    </submittedName>
</protein>
<dbReference type="InParanoid" id="A2DTA6"/>
<proteinExistence type="predicted"/>
<accession>A2DTA6</accession>
<organism evidence="1 2">
    <name type="scientific">Trichomonas vaginalis (strain ATCC PRA-98 / G3)</name>
    <dbReference type="NCBI Taxonomy" id="412133"/>
    <lineage>
        <taxon>Eukaryota</taxon>
        <taxon>Metamonada</taxon>
        <taxon>Parabasalia</taxon>
        <taxon>Trichomonadida</taxon>
        <taxon>Trichomonadidae</taxon>
        <taxon>Trichomonas</taxon>
    </lineage>
</organism>